<feature type="chain" id="PRO_5045926961" evidence="1">
    <location>
        <begin position="29"/>
        <end position="378"/>
    </location>
</feature>
<comment type="caution">
    <text evidence="2">The sequence shown here is derived from an EMBL/GenBank/DDBJ whole genome shotgun (WGS) entry which is preliminary data.</text>
</comment>
<feature type="signal peptide" evidence="1">
    <location>
        <begin position="1"/>
        <end position="28"/>
    </location>
</feature>
<protein>
    <submittedName>
        <fullName evidence="2">DUF2066 domain-containing protein</fullName>
    </submittedName>
</protein>
<proteinExistence type="predicted"/>
<name>A0ABV7UPH5_9GAMM</name>
<evidence type="ECO:0000313" key="2">
    <source>
        <dbReference type="EMBL" id="MFC3658847.1"/>
    </source>
</evidence>
<organism evidence="2 3">
    <name type="scientific">Luteimonas notoginsengisoli</name>
    <dbReference type="NCBI Taxonomy" id="1578200"/>
    <lineage>
        <taxon>Bacteria</taxon>
        <taxon>Pseudomonadati</taxon>
        <taxon>Pseudomonadota</taxon>
        <taxon>Gammaproteobacteria</taxon>
        <taxon>Lysobacterales</taxon>
        <taxon>Lysobacteraceae</taxon>
        <taxon>Luteimonas</taxon>
    </lineage>
</organism>
<reference evidence="3" key="1">
    <citation type="journal article" date="2019" name="Int. J. Syst. Evol. Microbiol.">
        <title>The Global Catalogue of Microorganisms (GCM) 10K type strain sequencing project: providing services to taxonomists for standard genome sequencing and annotation.</title>
        <authorList>
            <consortium name="The Broad Institute Genomics Platform"/>
            <consortium name="The Broad Institute Genome Sequencing Center for Infectious Disease"/>
            <person name="Wu L."/>
            <person name="Ma J."/>
        </authorList>
    </citation>
    <scope>NUCLEOTIDE SEQUENCE [LARGE SCALE GENOMIC DNA]</scope>
    <source>
        <strain evidence="3">KCTC 42211</strain>
    </source>
</reference>
<dbReference type="RefSeq" id="WP_386705683.1">
    <property type="nucleotide sequence ID" value="NZ_JBHRYF010000001.1"/>
</dbReference>
<dbReference type="EMBL" id="JBHRYF010000001">
    <property type="protein sequence ID" value="MFC3658847.1"/>
    <property type="molecule type" value="Genomic_DNA"/>
</dbReference>
<evidence type="ECO:0000256" key="1">
    <source>
        <dbReference type="SAM" id="SignalP"/>
    </source>
</evidence>
<dbReference type="Proteomes" id="UP001595724">
    <property type="component" value="Unassembled WGS sequence"/>
</dbReference>
<keyword evidence="3" id="KW-1185">Reference proteome</keyword>
<accession>A0ABV7UPH5</accession>
<dbReference type="InterPro" id="IPR018642">
    <property type="entry name" value="DUF2066"/>
</dbReference>
<keyword evidence="1" id="KW-0732">Signal</keyword>
<evidence type="ECO:0000313" key="3">
    <source>
        <dbReference type="Proteomes" id="UP001595724"/>
    </source>
</evidence>
<sequence length="378" mass="39931">MQGSNRKRWAWATALWLGTLLAATGAQAQRVEGDRAVAQGLYAAEVPVNSQNEAARNAGFSRALAEVLAKLSGDGAAASRPGVGRELRRAKEYVDGYDYRQDEGVSASGAPSFSTKLVVRFREEDVDGLAAALGLPVWPAPRPKPVLWLAIDDGSGPRLVALAQNNVARSVLQRAKQRGFSLGLPSGSAAEQAAVGAIWRGDVAAIARLSSRYSPPMQLIGKLYRSKGGWTADWTFVDNGRVLSKWSGSEVDARRAMATGADGAADALTKRYARHSPAGPPGKYRVTFTGIDDGSDYVRLSALLQGMSVVRGMTPLRATPEGLEVDLELLTGLPGFRRMVDDAVLLEVGATGGIAPDGSVPREAAPGDVVAPVVFRLL</sequence>
<gene>
    <name evidence="2" type="ORF">ACFOM9_01985</name>
</gene>
<dbReference type="Pfam" id="PF09839">
    <property type="entry name" value="DUF2066"/>
    <property type="match status" value="1"/>
</dbReference>